<accession>A0ABQ6LFH7</accession>
<dbReference type="RefSeq" id="WP_285669775.1">
    <property type="nucleotide sequence ID" value="NZ_BSYI01000002.1"/>
</dbReference>
<evidence type="ECO:0000313" key="3">
    <source>
        <dbReference type="Proteomes" id="UP001239909"/>
    </source>
</evidence>
<protein>
    <submittedName>
        <fullName evidence="2">Uncharacterized protein</fullName>
    </submittedName>
</protein>
<evidence type="ECO:0000313" key="2">
    <source>
        <dbReference type="EMBL" id="GMG81146.1"/>
    </source>
</evidence>
<name>A0ABQ6LFH7_9RHOB</name>
<keyword evidence="1" id="KW-0732">Signal</keyword>
<dbReference type="EMBL" id="BSYI01000002">
    <property type="protein sequence ID" value="GMG81146.1"/>
    <property type="molecule type" value="Genomic_DNA"/>
</dbReference>
<organism evidence="2 3">
    <name type="scientific">Paralimibaculum aggregatum</name>
    <dbReference type="NCBI Taxonomy" id="3036245"/>
    <lineage>
        <taxon>Bacteria</taxon>
        <taxon>Pseudomonadati</taxon>
        <taxon>Pseudomonadota</taxon>
        <taxon>Alphaproteobacteria</taxon>
        <taxon>Rhodobacterales</taxon>
        <taxon>Paracoccaceae</taxon>
        <taxon>Paralimibaculum</taxon>
    </lineage>
</organism>
<reference evidence="2 3" key="1">
    <citation type="submission" date="2023-04" db="EMBL/GenBank/DDBJ databases">
        <title>Marinoamorphus aggregata gen. nov., sp. Nov., isolate from tissue of brittle star Ophioplocus japonicus.</title>
        <authorList>
            <person name="Kawano K."/>
            <person name="Sawayama S."/>
            <person name="Nakagawa S."/>
        </authorList>
    </citation>
    <scope>NUCLEOTIDE SEQUENCE [LARGE SCALE GENOMIC DNA]</scope>
    <source>
        <strain evidence="2 3">NKW23</strain>
    </source>
</reference>
<feature type="chain" id="PRO_5045555236" evidence="1">
    <location>
        <begin position="20"/>
        <end position="148"/>
    </location>
</feature>
<keyword evidence="3" id="KW-1185">Reference proteome</keyword>
<sequence>MTRPAAMLLALALAPAAAAADDWRFAMGQGLLQWRAVSDDGHTVLAVVCDAGNGQLGSAVGIESGAEAHDLGHLSRAYTYDEVPKLVVGLAAPEPDDPGSRDGAVFAEMLDDLAEHDILSVVLPDGGLAVFAIAGPEDGFADCGTGGQ</sequence>
<comment type="caution">
    <text evidence="2">The sequence shown here is derived from an EMBL/GenBank/DDBJ whole genome shotgun (WGS) entry which is preliminary data.</text>
</comment>
<proteinExistence type="predicted"/>
<evidence type="ECO:0000256" key="1">
    <source>
        <dbReference type="SAM" id="SignalP"/>
    </source>
</evidence>
<feature type="signal peptide" evidence="1">
    <location>
        <begin position="1"/>
        <end position="19"/>
    </location>
</feature>
<gene>
    <name evidence="2" type="ORF">LNKW23_03580</name>
</gene>
<dbReference type="Proteomes" id="UP001239909">
    <property type="component" value="Unassembled WGS sequence"/>
</dbReference>